<dbReference type="InterPro" id="IPR003995">
    <property type="entry name" value="RTX_toxin_determinant-A"/>
</dbReference>
<dbReference type="GO" id="GO:0005509">
    <property type="term" value="F:calcium ion binding"/>
    <property type="evidence" value="ECO:0007669"/>
    <property type="project" value="InterPro"/>
</dbReference>
<dbReference type="EMBL" id="WIEZ01000022">
    <property type="protein sequence ID" value="NKM49282.1"/>
    <property type="molecule type" value="Genomic_DNA"/>
</dbReference>
<keyword evidence="3" id="KW-0964">Secreted</keyword>
<dbReference type="Pfam" id="PF00353">
    <property type="entry name" value="HemolysinCabind"/>
    <property type="match status" value="5"/>
</dbReference>
<comment type="caution">
    <text evidence="9">The sequence shown here is derived from an EMBL/GenBank/DDBJ whole genome shotgun (WGS) entry which is preliminary data.</text>
</comment>
<keyword evidence="4" id="KW-0800">Toxin</keyword>
<comment type="subcellular location">
    <subcellularLocation>
        <location evidence="1">Membrane</location>
    </subcellularLocation>
    <subcellularLocation>
        <location evidence="2">Secreted</location>
    </subcellularLocation>
</comment>
<dbReference type="AlphaFoldDB" id="A0A8I2GZK4"/>
<dbReference type="GO" id="GO:0007156">
    <property type="term" value="P:homophilic cell adhesion via plasma membrane adhesion molecules"/>
    <property type="evidence" value="ECO:0007669"/>
    <property type="project" value="InterPro"/>
</dbReference>
<organism evidence="9 10">
    <name type="scientific">Rhizobium leguminosarum bv. viciae</name>
    <dbReference type="NCBI Taxonomy" id="387"/>
    <lineage>
        <taxon>Bacteria</taxon>
        <taxon>Pseudomonadati</taxon>
        <taxon>Pseudomonadota</taxon>
        <taxon>Alphaproteobacteria</taxon>
        <taxon>Hyphomicrobiales</taxon>
        <taxon>Rhizobiaceae</taxon>
        <taxon>Rhizobium/Agrobacterium group</taxon>
        <taxon>Rhizobium</taxon>
    </lineage>
</organism>
<dbReference type="GO" id="GO:0016020">
    <property type="term" value="C:membrane"/>
    <property type="evidence" value="ECO:0007669"/>
    <property type="project" value="UniProtKB-SubCell"/>
</dbReference>
<evidence type="ECO:0000259" key="8">
    <source>
        <dbReference type="PROSITE" id="PS50268"/>
    </source>
</evidence>
<dbReference type="GO" id="GO:0090729">
    <property type="term" value="F:toxin activity"/>
    <property type="evidence" value="ECO:0007669"/>
    <property type="project" value="UniProtKB-KW"/>
</dbReference>
<proteinExistence type="predicted"/>
<keyword evidence="6" id="KW-0843">Virulence</keyword>
<dbReference type="PROSITE" id="PS50268">
    <property type="entry name" value="CADHERIN_2"/>
    <property type="match status" value="2"/>
</dbReference>
<evidence type="ECO:0000256" key="1">
    <source>
        <dbReference type="ARBA" id="ARBA00004370"/>
    </source>
</evidence>
<name>A0A8I2GZK4_RHILV</name>
<evidence type="ECO:0000256" key="4">
    <source>
        <dbReference type="ARBA" id="ARBA00022656"/>
    </source>
</evidence>
<evidence type="ECO:0000256" key="3">
    <source>
        <dbReference type="ARBA" id="ARBA00022525"/>
    </source>
</evidence>
<keyword evidence="7" id="KW-0472">Membrane</keyword>
<dbReference type="SUPFAM" id="SSF51120">
    <property type="entry name" value="beta-Roll"/>
    <property type="match status" value="3"/>
</dbReference>
<evidence type="ECO:0000256" key="2">
    <source>
        <dbReference type="ARBA" id="ARBA00004613"/>
    </source>
</evidence>
<evidence type="ECO:0000256" key="5">
    <source>
        <dbReference type="ARBA" id="ARBA00022737"/>
    </source>
</evidence>
<evidence type="ECO:0000313" key="9">
    <source>
        <dbReference type="EMBL" id="NKM49282.1"/>
    </source>
</evidence>
<dbReference type="RefSeq" id="WP_131709364.1">
    <property type="nucleotide sequence ID" value="NZ_SJME01000008.1"/>
</dbReference>
<dbReference type="InterPro" id="IPR001343">
    <property type="entry name" value="Hemolysn_Ca-bd"/>
</dbReference>
<dbReference type="Gene3D" id="2.150.10.10">
    <property type="entry name" value="Serralysin-like metalloprotease, C-terminal"/>
    <property type="match status" value="5"/>
</dbReference>
<dbReference type="Gene3D" id="2.60.40.60">
    <property type="entry name" value="Cadherins"/>
    <property type="match status" value="2"/>
</dbReference>
<dbReference type="Proteomes" id="UP000662259">
    <property type="component" value="Unassembled WGS sequence"/>
</dbReference>
<dbReference type="CDD" id="cd11304">
    <property type="entry name" value="Cadherin_repeat"/>
    <property type="match status" value="2"/>
</dbReference>
<dbReference type="GO" id="GO:0005576">
    <property type="term" value="C:extracellular region"/>
    <property type="evidence" value="ECO:0007669"/>
    <property type="project" value="UniProtKB-SubCell"/>
</dbReference>
<dbReference type="InterPro" id="IPR011049">
    <property type="entry name" value="Serralysin-like_metalloprot_C"/>
</dbReference>
<evidence type="ECO:0000256" key="6">
    <source>
        <dbReference type="ARBA" id="ARBA00023026"/>
    </source>
</evidence>
<dbReference type="InterPro" id="IPR002126">
    <property type="entry name" value="Cadherin-like_dom"/>
</dbReference>
<accession>A0A8I2GZK4</accession>
<sequence>MALNILDTNGATVTKTGAEFEAYDIIRDSETSPSAPVSLTVSDSSAADLADELGLVSANVTVSSGGSTVTTGAGDDAISGGDGADTLSGGGGDDTIYGNAGNDKLIGGDGNDRITDGGFGFVSGPDGSLLPEIVDIDGGDGDDLITIERFAPRISGTIDGGAAIDTLRVSALRGLTIKNVEVLELADFQVSGSSSQFESFDKIARSTDPVFNFDPSLIVTDSAHLDLFDELGDLGTLVRGFSGIDVKTGDGDDEFAGSDVNDIFDGGGGSDLINGNDGNDKLTGGGGNDTINGGAGIDTAAFAGNFAEYSFEIDNGSRVVTSALEGTDRLTDVEFARFADGVYDFATETFTLNSTEPGTPLNILDTNGATITKTGAEFEAYDVIRDSEINPLVAVNLVVSDSGMVDLADELGDGSANVTGSSGDNVITTGAGNDNISGGDGADTLNSGAGNDLIQGGAGNDTLNGGDGNDHISGDLGNDIIRGGAGNDTISDGELFGLASEVVDIDAGDGNDAITLETFAPTNSGTIDGGAGIDTLQISSLQGLTIKNVEILETAGWSVAGSSAQFESFDKIVWSTDPFGDFRASVALTDSAHLDLSDELGDLGSFIDGHAFGIDVKTGSGDDEFTGTGGNDIFDGSGGNDILNGNAGNDKLTGGAGDDTINGGDGIDTAIFSGNFANYSFALNNGDHILTSAGEGTDTLTDVELARFADGVYDFATETFTPKGNAAPTNIQLSKTALSEDTPIWTTVGLLSAKDADGDALTYTLIDGANDHFRIKGNRIVTSKEFDYETDKSHTIKVAVSDGKVTVEKDITINVLDVNEAPVNKAPTNLAFSRSSVSENIAIGTSVGLLTAEDPEGGTVKWRLTDDADGIFKLVGNKIQTKAAIDYESTHSLTFTAEAYDAAGNVTSHDFTLAVKDVFELSVSSLSHEALI</sequence>
<protein>
    <submittedName>
        <fullName evidence="9">Metal-binding protein</fullName>
    </submittedName>
</protein>
<dbReference type="InterPro" id="IPR015919">
    <property type="entry name" value="Cadherin-like_sf"/>
</dbReference>
<dbReference type="PANTHER" id="PTHR38340:SF1">
    <property type="entry name" value="S-LAYER PROTEIN"/>
    <property type="match status" value="1"/>
</dbReference>
<dbReference type="InterPro" id="IPR050557">
    <property type="entry name" value="RTX_toxin/Mannuronan_C5-epim"/>
</dbReference>
<evidence type="ECO:0000313" key="10">
    <source>
        <dbReference type="Proteomes" id="UP000662259"/>
    </source>
</evidence>
<evidence type="ECO:0000256" key="7">
    <source>
        <dbReference type="ARBA" id="ARBA00023136"/>
    </source>
</evidence>
<dbReference type="InterPro" id="IPR018511">
    <property type="entry name" value="Hemolysin-typ_Ca-bd_CS"/>
</dbReference>
<dbReference type="SUPFAM" id="SSF49313">
    <property type="entry name" value="Cadherin-like"/>
    <property type="match status" value="2"/>
</dbReference>
<feature type="domain" description="Cadherin" evidence="8">
    <location>
        <begin position="836"/>
        <end position="926"/>
    </location>
</feature>
<dbReference type="PRINTS" id="PR01488">
    <property type="entry name" value="RTXTOXINA"/>
</dbReference>
<keyword evidence="5" id="KW-0677">Repeat</keyword>
<dbReference type="PANTHER" id="PTHR38340">
    <property type="entry name" value="S-LAYER PROTEIN"/>
    <property type="match status" value="1"/>
</dbReference>
<dbReference type="PROSITE" id="PS00330">
    <property type="entry name" value="HEMOLYSIN_CALCIUM"/>
    <property type="match status" value="8"/>
</dbReference>
<gene>
    <name evidence="9" type="ORF">GFL91_30990</name>
</gene>
<reference evidence="9" key="1">
    <citation type="submission" date="2019-10" db="EMBL/GenBank/DDBJ databases">
        <title>Rhizobium leguminosarum symbiovar viciae collection.</title>
        <authorList>
            <person name="Boivin S."/>
            <person name="Lepetit M."/>
        </authorList>
    </citation>
    <scope>NUCLEOTIDE SEQUENCE</scope>
    <source>
        <strain evidence="9">L143</strain>
    </source>
</reference>
<dbReference type="SMART" id="SM00112">
    <property type="entry name" value="CA"/>
    <property type="match status" value="2"/>
</dbReference>
<feature type="domain" description="Cadherin" evidence="8">
    <location>
        <begin position="730"/>
        <end position="829"/>
    </location>
</feature>
<dbReference type="PRINTS" id="PR00313">
    <property type="entry name" value="CABNDNGRPT"/>
</dbReference>